<dbReference type="Gene3D" id="3.40.50.2000">
    <property type="entry name" value="Glycogen Phosphorylase B"/>
    <property type="match status" value="1"/>
</dbReference>
<reference evidence="1" key="1">
    <citation type="journal article" date="2020" name="Nature">
        <title>Giant virus diversity and host interactions through global metagenomics.</title>
        <authorList>
            <person name="Schulz F."/>
            <person name="Roux S."/>
            <person name="Paez-Espino D."/>
            <person name="Jungbluth S."/>
            <person name="Walsh D.A."/>
            <person name="Denef V.J."/>
            <person name="McMahon K.D."/>
            <person name="Konstantinidis K.T."/>
            <person name="Eloe-Fadrosh E.A."/>
            <person name="Kyrpides N.C."/>
            <person name="Woyke T."/>
        </authorList>
    </citation>
    <scope>NUCLEOTIDE SEQUENCE</scope>
    <source>
        <strain evidence="1">GVMAG-M-3300027763-16</strain>
    </source>
</reference>
<dbReference type="Gene3D" id="3.40.50.11930">
    <property type="match status" value="1"/>
</dbReference>
<dbReference type="SUPFAM" id="SSF53756">
    <property type="entry name" value="UDP-Glycosyltransferase/glycogen phosphorylase"/>
    <property type="match status" value="1"/>
</dbReference>
<dbReference type="EMBL" id="MN740457">
    <property type="protein sequence ID" value="QHU27464.1"/>
    <property type="molecule type" value="Genomic_DNA"/>
</dbReference>
<name>A0A6C0LCU8_9ZZZZ</name>
<proteinExistence type="predicted"/>
<evidence type="ECO:0008006" key="2">
    <source>
        <dbReference type="Google" id="ProtNLM"/>
    </source>
</evidence>
<protein>
    <recommendedName>
        <fullName evidence="2">Glycosyl transferase family 1 domain-containing protein</fullName>
    </recommendedName>
</protein>
<sequence length="488" mass="55820">MSIKLSNLFSKSIDVGEETIADNKKSDDLSVVSATSASSLTKSTSVPITNNDWWYPSKNGKKRIMLCGTYPIGASNGYSKVVYYISKYLGIYDDIELTIYGFQNIKCADSYAIRNDIPASVKIHDAMETENPRRNGFGELEISKYIKENPQDTIIIFNDNVVTSALIGNIMNDCGTHKDKFKLISYMDQVYPYQKKDYINLLNTYVDGIIAFTPYWMEIAKKLGIRSTMPMYSFPHGFDTNVYYPIPTNIARTFFNYEDDAFMVLNLNRNQPRKCWDHTIIAWVEFVERHYAVNVLNKKTNITTNKNTRRPIKLIIGTSIDAYWDLNDVLENEVKFRNVPLDYVKNTIIEVANPQQLSDKEINILYNCCDVGCNNCNGGGFELTVFECLALGKPQVSAFVGGIREYLTDNNSTPIRSTIYQYLDNKGTGIGGKAEITDPHDFAEAFWKYFSNPELANKHGTKGRENILKHYRWETLVEYFYNNVLKKL</sequence>
<evidence type="ECO:0000313" key="1">
    <source>
        <dbReference type="EMBL" id="QHU27464.1"/>
    </source>
</evidence>
<dbReference type="AlphaFoldDB" id="A0A6C0LCU8"/>
<dbReference type="PANTHER" id="PTHR12526">
    <property type="entry name" value="GLYCOSYLTRANSFERASE"/>
    <property type="match status" value="1"/>
</dbReference>
<dbReference type="PANTHER" id="PTHR12526:SF634">
    <property type="entry name" value="BLL3361 PROTEIN"/>
    <property type="match status" value="1"/>
</dbReference>
<organism evidence="1">
    <name type="scientific">viral metagenome</name>
    <dbReference type="NCBI Taxonomy" id="1070528"/>
    <lineage>
        <taxon>unclassified sequences</taxon>
        <taxon>metagenomes</taxon>
        <taxon>organismal metagenomes</taxon>
    </lineage>
</organism>
<accession>A0A6C0LCU8</accession>